<evidence type="ECO:0000313" key="12">
    <source>
        <dbReference type="RefSeq" id="XP_022258921.1"/>
    </source>
</evidence>
<name>A0ABM1TSR5_LIMPO</name>
<gene>
    <name evidence="12" type="primary">LOC106474952</name>
</gene>
<dbReference type="GeneID" id="106474952"/>
<protein>
    <submittedName>
        <fullName evidence="12">HAUS augmin-like complex subunit 1</fullName>
    </submittedName>
</protein>
<evidence type="ECO:0000256" key="9">
    <source>
        <dbReference type="ARBA" id="ARBA00023306"/>
    </source>
</evidence>
<dbReference type="RefSeq" id="XP_022258921.1">
    <property type="nucleotide sequence ID" value="XM_022403213.1"/>
</dbReference>
<feature type="coiled-coil region" evidence="10">
    <location>
        <begin position="190"/>
        <end position="217"/>
    </location>
</feature>
<evidence type="ECO:0000256" key="4">
    <source>
        <dbReference type="ARBA" id="ARBA00022618"/>
    </source>
</evidence>
<evidence type="ECO:0000256" key="2">
    <source>
        <dbReference type="ARBA" id="ARBA00005479"/>
    </source>
</evidence>
<dbReference type="PRINTS" id="PR02087">
    <property type="entry name" value="HAUSAUGMINL1"/>
</dbReference>
<reference evidence="12" key="1">
    <citation type="submission" date="2025-08" db="UniProtKB">
        <authorList>
            <consortium name="RefSeq"/>
        </authorList>
    </citation>
    <scope>IDENTIFICATION</scope>
    <source>
        <tissue evidence="12">Muscle</tissue>
    </source>
</reference>
<keyword evidence="11" id="KW-1185">Reference proteome</keyword>
<sequence>MEYYFKPVGNTGEIPEGLHTSGTVTQVNTWLMEVFNGDQVPLYELSETTISYLETLMNTCRERNQNMRLLLENMRHFKTEYIGERKHVSDILYQCGISVENLPQSTQLCVQALAATGVVLDVKIPSLTCLLYGLATAQKDVAKTIEDCSGEERNSRIREIKYKNAWEKTQQLKSDLVMVNKWDDQQKPHLSKKAEQTEFLRNKVKEYKQQIKQFQDSLQRRGWNRNLNHQELVKTSEELNKYNFFICMFE</sequence>
<keyword evidence="5" id="KW-0493">Microtubule</keyword>
<keyword evidence="3" id="KW-0963">Cytoplasm</keyword>
<dbReference type="Pfam" id="PF25762">
    <property type="entry name" value="HAUS1"/>
    <property type="match status" value="1"/>
</dbReference>
<evidence type="ECO:0000256" key="8">
    <source>
        <dbReference type="ARBA" id="ARBA00023212"/>
    </source>
</evidence>
<keyword evidence="4" id="KW-0132">Cell division</keyword>
<proteinExistence type="inferred from homology"/>
<dbReference type="InterPro" id="IPR026243">
    <property type="entry name" value="HAUS1"/>
</dbReference>
<keyword evidence="7 10" id="KW-0175">Coiled coil</keyword>
<evidence type="ECO:0000256" key="5">
    <source>
        <dbReference type="ARBA" id="ARBA00022701"/>
    </source>
</evidence>
<evidence type="ECO:0000256" key="1">
    <source>
        <dbReference type="ARBA" id="ARBA00004186"/>
    </source>
</evidence>
<keyword evidence="6" id="KW-0498">Mitosis</keyword>
<keyword evidence="9" id="KW-0131">Cell cycle</keyword>
<dbReference type="Proteomes" id="UP000694941">
    <property type="component" value="Unplaced"/>
</dbReference>
<dbReference type="PANTHER" id="PTHR31570">
    <property type="entry name" value="HAUS AUGMIN-LIKE COMPLEX SUBUNIT 1"/>
    <property type="match status" value="1"/>
</dbReference>
<evidence type="ECO:0000256" key="6">
    <source>
        <dbReference type="ARBA" id="ARBA00022776"/>
    </source>
</evidence>
<dbReference type="PANTHER" id="PTHR31570:SF1">
    <property type="entry name" value="HAUS AUGMIN-LIKE COMPLEX SUBUNIT 1"/>
    <property type="match status" value="1"/>
</dbReference>
<evidence type="ECO:0000256" key="3">
    <source>
        <dbReference type="ARBA" id="ARBA00022490"/>
    </source>
</evidence>
<organism evidence="11 12">
    <name type="scientific">Limulus polyphemus</name>
    <name type="common">Atlantic horseshoe crab</name>
    <dbReference type="NCBI Taxonomy" id="6850"/>
    <lineage>
        <taxon>Eukaryota</taxon>
        <taxon>Metazoa</taxon>
        <taxon>Ecdysozoa</taxon>
        <taxon>Arthropoda</taxon>
        <taxon>Chelicerata</taxon>
        <taxon>Merostomata</taxon>
        <taxon>Xiphosura</taxon>
        <taxon>Limulidae</taxon>
        <taxon>Limulus</taxon>
    </lineage>
</organism>
<keyword evidence="8" id="KW-0206">Cytoskeleton</keyword>
<evidence type="ECO:0000256" key="7">
    <source>
        <dbReference type="ARBA" id="ARBA00023054"/>
    </source>
</evidence>
<evidence type="ECO:0000256" key="10">
    <source>
        <dbReference type="SAM" id="Coils"/>
    </source>
</evidence>
<accession>A0ABM1TSR5</accession>
<comment type="subcellular location">
    <subcellularLocation>
        <location evidence="1">Cytoplasm</location>
        <location evidence="1">Cytoskeleton</location>
        <location evidence="1">Spindle</location>
    </subcellularLocation>
</comment>
<comment type="similarity">
    <text evidence="2">Belongs to the HAUS1 family.</text>
</comment>
<evidence type="ECO:0000313" key="11">
    <source>
        <dbReference type="Proteomes" id="UP000694941"/>
    </source>
</evidence>